<dbReference type="Proteomes" id="UP000006558">
    <property type="component" value="Chromosome"/>
</dbReference>
<reference evidence="2 3" key="2">
    <citation type="journal article" date="2009" name="Proc. Natl. Acad. Sci. U.S.A.">
        <title>On the chimeric nature, thermophilic origin, and phylogenetic placement of the Thermotogales.</title>
        <authorList>
            <person name="Zhaxybayeva O."/>
            <person name="Swithers K.S."/>
            <person name="Lapierre P."/>
            <person name="Fournier G.P."/>
            <person name="Bickhart D.M."/>
            <person name="DeBoy R.T."/>
            <person name="Nelson K.E."/>
            <person name="Nesbo C.L."/>
            <person name="Doolittle W.F."/>
            <person name="Gogarten J.P."/>
            <person name="Noll K.M."/>
        </authorList>
    </citation>
    <scope>NUCLEOTIDE SEQUENCE [LARGE SCALE GENOMIC DNA]</scope>
    <source>
        <strain evidence="3">ATCC BAA-488 / DSM 13995 / JCM 10881 / RKU-1</strain>
    </source>
</reference>
<dbReference type="PANTHER" id="PTHR43135">
    <property type="entry name" value="ALPHA-D-RIBOSE 1-METHYLPHOSPHONATE 5-TRIPHOSPHATE DIPHOSPHATASE"/>
    <property type="match status" value="1"/>
</dbReference>
<gene>
    <name evidence="2" type="ordered locus">Tpet_1019</name>
</gene>
<dbReference type="Gene3D" id="3.20.20.140">
    <property type="entry name" value="Metal-dependent hydrolases"/>
    <property type="match status" value="1"/>
</dbReference>
<name>A5ILG4_THEP1</name>
<sequence length="386" mass="42557">MSVKILFKNATVFPITSRPFKGDVLVSNGKVEKLGENIEDPDAEIVDLTGKFLFPGFIDAHSHIGLFEEGVGYYYSDGNEATDPVTPHVKALDGFNPQDPAIERALAGGVTSVMIVPGSANPVGGQGSVIKFRSIIVEECVVKDPAGLKMAFGENPKRVYGERKQTPSTRMGTAGVIRDYFTKVKNYMKKKELAQKEGKEFTETDLKMEVGEMVLRKKIPARMHAHRADDILTAIRIAEEFGFNLVIEHGTEAYKISKVLAEKKIPVVVGPLLTFRTKLELKDLTMETIAKLLKDGVLIALMCDHPVIPLEFATVQAATAMRYGAKEEDLLKILTVNPAKILGLEDRIGSIEPGKDADLVVWSGHPFDMKSVVERVYIDGVEVFRR</sequence>
<dbReference type="SUPFAM" id="SSF51556">
    <property type="entry name" value="Metallo-dependent hydrolases"/>
    <property type="match status" value="1"/>
</dbReference>
<dbReference type="eggNOG" id="COG1228">
    <property type="taxonomic scope" value="Bacteria"/>
</dbReference>
<evidence type="ECO:0000259" key="1">
    <source>
        <dbReference type="Pfam" id="PF01979"/>
    </source>
</evidence>
<keyword evidence="2" id="KW-0378">Hydrolase</keyword>
<dbReference type="InterPro" id="IPR051781">
    <property type="entry name" value="Metallo-dep_Hydrolase"/>
</dbReference>
<accession>A5ILG4</accession>
<dbReference type="Pfam" id="PF01979">
    <property type="entry name" value="Amidohydro_1"/>
    <property type="match status" value="1"/>
</dbReference>
<evidence type="ECO:0000313" key="3">
    <source>
        <dbReference type="Proteomes" id="UP000006558"/>
    </source>
</evidence>
<dbReference type="CDD" id="cd01309">
    <property type="entry name" value="Met_dep_hydrolase_C"/>
    <property type="match status" value="1"/>
</dbReference>
<evidence type="ECO:0000313" key="2">
    <source>
        <dbReference type="EMBL" id="ABQ47037.1"/>
    </source>
</evidence>
<dbReference type="SUPFAM" id="SSF51338">
    <property type="entry name" value="Composite domain of metallo-dependent hydrolases"/>
    <property type="match status" value="1"/>
</dbReference>
<dbReference type="PANTHER" id="PTHR43135:SF3">
    <property type="entry name" value="ALPHA-D-RIBOSE 1-METHYLPHOSPHONATE 5-TRIPHOSPHATE DIPHOSPHATASE"/>
    <property type="match status" value="1"/>
</dbReference>
<dbReference type="RefSeq" id="WP_011943573.1">
    <property type="nucleotide sequence ID" value="NC_009486.1"/>
</dbReference>
<feature type="domain" description="Amidohydrolase-related" evidence="1">
    <location>
        <begin position="52"/>
        <end position="382"/>
    </location>
</feature>
<dbReference type="AlphaFoldDB" id="A5ILG4"/>
<proteinExistence type="predicted"/>
<protein>
    <submittedName>
        <fullName evidence="2">Amidohydrolase</fullName>
    </submittedName>
</protein>
<dbReference type="HOGENOM" id="CLU_046987_0_0_0"/>
<dbReference type="InterPro" id="IPR006680">
    <property type="entry name" value="Amidohydro-rel"/>
</dbReference>
<dbReference type="GO" id="GO:0016810">
    <property type="term" value="F:hydrolase activity, acting on carbon-nitrogen (but not peptide) bonds"/>
    <property type="evidence" value="ECO:0007669"/>
    <property type="project" value="InterPro"/>
</dbReference>
<dbReference type="EMBL" id="CP000702">
    <property type="protein sequence ID" value="ABQ47037.1"/>
    <property type="molecule type" value="Genomic_DNA"/>
</dbReference>
<dbReference type="STRING" id="390874.Tpet_1019"/>
<dbReference type="KEGG" id="tpt:Tpet_1019"/>
<dbReference type="InterPro" id="IPR011059">
    <property type="entry name" value="Metal-dep_hydrolase_composite"/>
</dbReference>
<reference evidence="3" key="1">
    <citation type="submission" date="2007-05" db="EMBL/GenBank/DDBJ databases">
        <title>Complete sequence of Thermotoga petrophila RKU-1.</title>
        <authorList>
            <consortium name="US DOE Joint Genome Institute"/>
            <person name="Copeland A."/>
            <person name="Lucas S."/>
            <person name="Lapidus A."/>
            <person name="Barry K."/>
            <person name="Glavina del Rio T."/>
            <person name="Dalin E."/>
            <person name="Tice H."/>
            <person name="Pitluck S."/>
            <person name="Sims D."/>
            <person name="Brettin T."/>
            <person name="Bruce D."/>
            <person name="Detter J.C."/>
            <person name="Han C."/>
            <person name="Tapia R."/>
            <person name="Schmutz J."/>
            <person name="Larimer F."/>
            <person name="Land M."/>
            <person name="Hauser L."/>
            <person name="Kyrpides N."/>
            <person name="Mikhailova N."/>
            <person name="Nelson K."/>
            <person name="Gogarten J.P."/>
            <person name="Noll K."/>
            <person name="Richardson P."/>
        </authorList>
    </citation>
    <scope>NUCLEOTIDE SEQUENCE [LARGE SCALE GENOMIC DNA]</scope>
    <source>
        <strain evidence="3">ATCC BAA-488 / DSM 13995 / JCM 10881 / RKU-1</strain>
    </source>
</reference>
<organism evidence="2 3">
    <name type="scientific">Thermotoga petrophila (strain ATCC BAA-488 / DSM 13995 / JCM 10881 / RKU-1)</name>
    <dbReference type="NCBI Taxonomy" id="390874"/>
    <lineage>
        <taxon>Bacteria</taxon>
        <taxon>Thermotogati</taxon>
        <taxon>Thermotogota</taxon>
        <taxon>Thermotogae</taxon>
        <taxon>Thermotogales</taxon>
        <taxon>Thermotogaceae</taxon>
        <taxon>Thermotoga</taxon>
    </lineage>
</organism>
<dbReference type="InterPro" id="IPR032466">
    <property type="entry name" value="Metal_Hydrolase"/>
</dbReference>